<name>A0A542YEX2_9MICO</name>
<keyword evidence="4" id="KW-1003">Cell membrane</keyword>
<dbReference type="PANTHER" id="PTHR30472">
    <property type="entry name" value="FERRIC ENTEROBACTIN TRANSPORT SYSTEM PERMEASE PROTEIN"/>
    <property type="match status" value="1"/>
</dbReference>
<accession>A0A542YEX2</accession>
<evidence type="ECO:0000256" key="1">
    <source>
        <dbReference type="ARBA" id="ARBA00004651"/>
    </source>
</evidence>
<feature type="transmembrane region" description="Helical" evidence="9">
    <location>
        <begin position="278"/>
        <end position="305"/>
    </location>
</feature>
<dbReference type="Proteomes" id="UP000317998">
    <property type="component" value="Unassembled WGS sequence"/>
</dbReference>
<keyword evidence="11" id="KW-1185">Reference proteome</keyword>
<reference evidence="10 11" key="1">
    <citation type="submission" date="2019-06" db="EMBL/GenBank/DDBJ databases">
        <title>Sequencing the genomes of 1000 actinobacteria strains.</title>
        <authorList>
            <person name="Klenk H.-P."/>
        </authorList>
    </citation>
    <scope>NUCLEOTIDE SEQUENCE [LARGE SCALE GENOMIC DNA]</scope>
    <source>
        <strain evidence="10 11">DSM 26477</strain>
    </source>
</reference>
<keyword evidence="5 9" id="KW-0812">Transmembrane</keyword>
<protein>
    <submittedName>
        <fullName evidence="10">Iron complex transport system permease protein</fullName>
    </submittedName>
</protein>
<keyword evidence="7 9" id="KW-0472">Membrane</keyword>
<evidence type="ECO:0000256" key="9">
    <source>
        <dbReference type="SAM" id="Phobius"/>
    </source>
</evidence>
<dbReference type="PANTHER" id="PTHR30472:SF24">
    <property type="entry name" value="FERRIC ENTEROBACTIN TRANSPORT SYSTEM PERMEASE PROTEIN FEPG"/>
    <property type="match status" value="1"/>
</dbReference>
<evidence type="ECO:0000256" key="7">
    <source>
        <dbReference type="ARBA" id="ARBA00023136"/>
    </source>
</evidence>
<dbReference type="GO" id="GO:0033214">
    <property type="term" value="P:siderophore-iron import into cell"/>
    <property type="evidence" value="ECO:0007669"/>
    <property type="project" value="TreeGrafter"/>
</dbReference>
<organism evidence="10 11">
    <name type="scientific">Homoserinimonas aerilata</name>
    <dbReference type="NCBI Taxonomy" id="1162970"/>
    <lineage>
        <taxon>Bacteria</taxon>
        <taxon>Bacillati</taxon>
        <taxon>Actinomycetota</taxon>
        <taxon>Actinomycetes</taxon>
        <taxon>Micrococcales</taxon>
        <taxon>Microbacteriaceae</taxon>
        <taxon>Homoserinimonas</taxon>
    </lineage>
</organism>
<dbReference type="CDD" id="cd06550">
    <property type="entry name" value="TM_ABC_iron-siderophores_like"/>
    <property type="match status" value="1"/>
</dbReference>
<evidence type="ECO:0000256" key="8">
    <source>
        <dbReference type="SAM" id="MobiDB-lite"/>
    </source>
</evidence>
<feature type="transmembrane region" description="Helical" evidence="9">
    <location>
        <begin position="97"/>
        <end position="115"/>
    </location>
</feature>
<feature type="region of interest" description="Disordered" evidence="8">
    <location>
        <begin position="1"/>
        <end position="29"/>
    </location>
</feature>
<dbReference type="SUPFAM" id="SSF81345">
    <property type="entry name" value="ABC transporter involved in vitamin B12 uptake, BtuC"/>
    <property type="match status" value="1"/>
</dbReference>
<feature type="transmembrane region" description="Helical" evidence="9">
    <location>
        <begin position="346"/>
        <end position="365"/>
    </location>
</feature>
<dbReference type="Gene3D" id="1.10.3470.10">
    <property type="entry name" value="ABC transporter involved in vitamin B12 uptake, BtuC"/>
    <property type="match status" value="1"/>
</dbReference>
<evidence type="ECO:0000256" key="3">
    <source>
        <dbReference type="ARBA" id="ARBA00022448"/>
    </source>
</evidence>
<keyword evidence="3" id="KW-0813">Transport</keyword>
<evidence type="ECO:0000313" key="10">
    <source>
        <dbReference type="EMBL" id="TQL46622.1"/>
    </source>
</evidence>
<dbReference type="FunFam" id="1.10.3470.10:FF:000001">
    <property type="entry name" value="Vitamin B12 ABC transporter permease BtuC"/>
    <property type="match status" value="1"/>
</dbReference>
<dbReference type="EMBL" id="VFOM01000002">
    <property type="protein sequence ID" value="TQL46622.1"/>
    <property type="molecule type" value="Genomic_DNA"/>
</dbReference>
<dbReference type="Pfam" id="PF01032">
    <property type="entry name" value="FecCD"/>
    <property type="match status" value="1"/>
</dbReference>
<dbReference type="InterPro" id="IPR000522">
    <property type="entry name" value="ABC_transptr_permease_BtuC"/>
</dbReference>
<evidence type="ECO:0000313" key="11">
    <source>
        <dbReference type="Proteomes" id="UP000317998"/>
    </source>
</evidence>
<feature type="transmembrane region" description="Helical" evidence="9">
    <location>
        <begin position="42"/>
        <end position="63"/>
    </location>
</feature>
<feature type="transmembrane region" description="Helical" evidence="9">
    <location>
        <begin position="155"/>
        <end position="177"/>
    </location>
</feature>
<feature type="compositionally biased region" description="Low complexity" evidence="8">
    <location>
        <begin position="14"/>
        <end position="25"/>
    </location>
</feature>
<proteinExistence type="inferred from homology"/>
<comment type="caution">
    <text evidence="10">The sequence shown here is derived from an EMBL/GenBank/DDBJ whole genome shotgun (WGS) entry which is preliminary data.</text>
</comment>
<feature type="transmembrane region" description="Helical" evidence="9">
    <location>
        <begin position="189"/>
        <end position="209"/>
    </location>
</feature>
<dbReference type="InterPro" id="IPR037294">
    <property type="entry name" value="ABC_BtuC-like"/>
</dbReference>
<feature type="transmembrane region" description="Helical" evidence="9">
    <location>
        <begin position="229"/>
        <end position="250"/>
    </location>
</feature>
<comment type="subcellular location">
    <subcellularLocation>
        <location evidence="1">Cell membrane</location>
        <topology evidence="1">Multi-pass membrane protein</topology>
    </subcellularLocation>
</comment>
<sequence>MSVDGRSTETPDATGPGSTTPGSTRRSTEPHRFFGLHWRGRVVATTLGLLAVVLVVSVLGILAGSSSLTVGDVVTTFLGGGTSGQQLIVFELRLPRVAGGVLVGAALGLAGALTQTFARNPLATPDILGVTSGASLGAVSAIVLAGGTYTVGSGLLSLGVPAMATIGALVTAAVVYGLAWRGGVDSYRLILIGIGITATLGGLTAYLIARAQITAAATAAQWLVGSLSGISWASVWPVLVTLVIIVPVALTQSTRLDISQMGDEMSRGLGVPVQRHRVIVIVCAVLLTAAAVSAAGPIEFVAFVAPQIALRLASTGRPPLLASALMGAVIVTGGDALARGVLPGEVPVGIITAVIGAPYLIWLLTRRRERENLA</sequence>
<evidence type="ECO:0000256" key="6">
    <source>
        <dbReference type="ARBA" id="ARBA00022989"/>
    </source>
</evidence>
<dbReference type="RefSeq" id="WP_221625406.1">
    <property type="nucleotide sequence ID" value="NZ_VFOM01000002.1"/>
</dbReference>
<gene>
    <name evidence="10" type="ORF">FB562_2146</name>
</gene>
<evidence type="ECO:0000256" key="5">
    <source>
        <dbReference type="ARBA" id="ARBA00022692"/>
    </source>
</evidence>
<feature type="transmembrane region" description="Helical" evidence="9">
    <location>
        <begin position="127"/>
        <end position="149"/>
    </location>
</feature>
<comment type="similarity">
    <text evidence="2">Belongs to the binding-protein-dependent transport system permease family. FecCD subfamily.</text>
</comment>
<evidence type="ECO:0000256" key="4">
    <source>
        <dbReference type="ARBA" id="ARBA00022475"/>
    </source>
</evidence>
<keyword evidence="6 9" id="KW-1133">Transmembrane helix</keyword>
<dbReference type="GO" id="GO:0022857">
    <property type="term" value="F:transmembrane transporter activity"/>
    <property type="evidence" value="ECO:0007669"/>
    <property type="project" value="InterPro"/>
</dbReference>
<dbReference type="AlphaFoldDB" id="A0A542YEX2"/>
<dbReference type="GO" id="GO:0005886">
    <property type="term" value="C:plasma membrane"/>
    <property type="evidence" value="ECO:0007669"/>
    <property type="project" value="UniProtKB-SubCell"/>
</dbReference>
<evidence type="ECO:0000256" key="2">
    <source>
        <dbReference type="ARBA" id="ARBA00007935"/>
    </source>
</evidence>